<keyword evidence="3" id="KW-0032">Aminotransferase</keyword>
<comment type="caution">
    <text evidence="6">The sequence shown here is derived from an EMBL/GenBank/DDBJ whole genome shotgun (WGS) entry which is preliminary data.</text>
</comment>
<dbReference type="Gene3D" id="3.90.1150.10">
    <property type="entry name" value="Aspartate Aminotransferase, domain 1"/>
    <property type="match status" value="1"/>
</dbReference>
<evidence type="ECO:0000256" key="5">
    <source>
        <dbReference type="ARBA" id="ARBA00022898"/>
    </source>
</evidence>
<dbReference type="PANTHER" id="PTHR11751">
    <property type="entry name" value="ALANINE AMINOTRANSFERASE"/>
    <property type="match status" value="1"/>
</dbReference>
<evidence type="ECO:0000256" key="3">
    <source>
        <dbReference type="ARBA" id="ARBA00022576"/>
    </source>
</evidence>
<accession>A0ABV2ALV4</accession>
<dbReference type="Gene3D" id="1.10.287.1970">
    <property type="match status" value="1"/>
</dbReference>
<dbReference type="InterPro" id="IPR015422">
    <property type="entry name" value="PyrdxlP-dep_Trfase_small"/>
</dbReference>
<proteinExistence type="predicted"/>
<dbReference type="PANTHER" id="PTHR11751:SF29">
    <property type="entry name" value="ALANINE TRANSAMINASE"/>
    <property type="match status" value="1"/>
</dbReference>
<protein>
    <recommendedName>
        <fullName evidence="8">Alanine aminotransferase</fullName>
    </recommendedName>
</protein>
<evidence type="ECO:0000313" key="7">
    <source>
        <dbReference type="Proteomes" id="UP001439008"/>
    </source>
</evidence>
<evidence type="ECO:0000256" key="2">
    <source>
        <dbReference type="ARBA" id="ARBA00011738"/>
    </source>
</evidence>
<organism evidence="6 7">
    <name type="scientific">Bonamia ostreae</name>
    <dbReference type="NCBI Taxonomy" id="126728"/>
    <lineage>
        <taxon>Eukaryota</taxon>
        <taxon>Sar</taxon>
        <taxon>Rhizaria</taxon>
        <taxon>Endomyxa</taxon>
        <taxon>Ascetosporea</taxon>
        <taxon>Haplosporida</taxon>
        <taxon>Bonamia</taxon>
    </lineage>
</organism>
<evidence type="ECO:0000313" key="6">
    <source>
        <dbReference type="EMBL" id="MES1920657.1"/>
    </source>
</evidence>
<evidence type="ECO:0000256" key="4">
    <source>
        <dbReference type="ARBA" id="ARBA00022679"/>
    </source>
</evidence>
<name>A0ABV2ALV4_9EUKA</name>
<keyword evidence="5" id="KW-0663">Pyridoxal phosphate</keyword>
<keyword evidence="7" id="KW-1185">Reference proteome</keyword>
<dbReference type="InterPro" id="IPR045088">
    <property type="entry name" value="ALAT1/2-like"/>
</dbReference>
<evidence type="ECO:0008006" key="8">
    <source>
        <dbReference type="Google" id="ProtNLM"/>
    </source>
</evidence>
<comment type="subunit">
    <text evidence="2">Homodimer.</text>
</comment>
<keyword evidence="4" id="KW-0808">Transferase</keyword>
<comment type="cofactor">
    <cofactor evidence="1">
        <name>pyridoxal 5'-phosphate</name>
        <dbReference type="ChEBI" id="CHEBI:597326"/>
    </cofactor>
</comment>
<gene>
    <name evidence="6" type="ORF">MHBO_002308</name>
</gene>
<evidence type="ECO:0000256" key="1">
    <source>
        <dbReference type="ARBA" id="ARBA00001933"/>
    </source>
</evidence>
<reference evidence="6 7" key="1">
    <citation type="journal article" date="2024" name="BMC Biol.">
        <title>Comparative genomics of Ascetosporea gives new insight into the evolutionary basis for animal parasitism in Rhizaria.</title>
        <authorList>
            <person name="Hiltunen Thoren M."/>
            <person name="Onut-Brannstrom I."/>
            <person name="Alfjorden A."/>
            <person name="Peckova H."/>
            <person name="Swords F."/>
            <person name="Hooper C."/>
            <person name="Holzer A.S."/>
            <person name="Bass D."/>
            <person name="Burki F."/>
        </authorList>
    </citation>
    <scope>NUCLEOTIDE SEQUENCE [LARGE SCALE GENOMIC DNA]</scope>
    <source>
        <strain evidence="6">20-A016</strain>
    </source>
</reference>
<dbReference type="EMBL" id="JBDODL010000789">
    <property type="protein sequence ID" value="MES1920657.1"/>
    <property type="molecule type" value="Genomic_DNA"/>
</dbReference>
<dbReference type="Proteomes" id="UP001439008">
    <property type="component" value="Unassembled WGS sequence"/>
</dbReference>
<sequence length="93" mass="10676">MVKTLTLKNINKNIIKFTYQVRGPIVNKAYQILEELKTPNHNYPFKKIYMCNIGNPQELGQMPITFMRQMVAACVYPELIKNKSVPSDGCHSS</sequence>